<organism evidence="2 3">
    <name type="scientific">Aquibaculum arenosum</name>
    <dbReference type="NCBI Taxonomy" id="3032591"/>
    <lineage>
        <taxon>Bacteria</taxon>
        <taxon>Pseudomonadati</taxon>
        <taxon>Pseudomonadota</taxon>
        <taxon>Alphaproteobacteria</taxon>
        <taxon>Rhodospirillales</taxon>
        <taxon>Rhodovibrionaceae</taxon>
        <taxon>Aquibaculum</taxon>
    </lineage>
</organism>
<evidence type="ECO:0000313" key="3">
    <source>
        <dbReference type="Proteomes" id="UP001215503"/>
    </source>
</evidence>
<evidence type="ECO:0000256" key="1">
    <source>
        <dbReference type="ARBA" id="ARBA00023186"/>
    </source>
</evidence>
<dbReference type="SUPFAM" id="SSF89155">
    <property type="entry name" value="TorD-like"/>
    <property type="match status" value="1"/>
</dbReference>
<dbReference type="PANTHER" id="PTHR34227:SF1">
    <property type="entry name" value="DIMETHYL SULFOXIDE REDUCTASE CHAPERONE-RELATED"/>
    <property type="match status" value="1"/>
</dbReference>
<keyword evidence="3" id="KW-1185">Reference proteome</keyword>
<dbReference type="RefSeq" id="WP_275823083.1">
    <property type="nucleotide sequence ID" value="NZ_JARHUD010000006.1"/>
</dbReference>
<dbReference type="InterPro" id="IPR036411">
    <property type="entry name" value="TorD-like_sf"/>
</dbReference>
<accession>A0ABT5YNN1</accession>
<dbReference type="Gene3D" id="1.10.3480.10">
    <property type="entry name" value="TorD-like"/>
    <property type="match status" value="1"/>
</dbReference>
<dbReference type="PANTHER" id="PTHR34227">
    <property type="entry name" value="CHAPERONE PROTEIN YCDY"/>
    <property type="match status" value="1"/>
</dbReference>
<name>A0ABT5YNN1_9PROT</name>
<dbReference type="EMBL" id="JARHUD010000006">
    <property type="protein sequence ID" value="MDF2096548.1"/>
    <property type="molecule type" value="Genomic_DNA"/>
</dbReference>
<sequence length="197" mass="21828">MPLVEVAEEDRLRLGWYTLLARLLSGAPDRDFLVSLAALEGDETELGQAVQTLAQVSRRSEPKEIEQEHFTLFVGVGQAELLPYASYYLTGFLHDRPLARLRGEMAELGIARQDNVSEPEDHIASLCEMMAGLIGGSFGEPADLATQQRFYDTHIGCWAPRFFEDLQASPSARFFMPVGTIGSLFLQIEAQGFEMAA</sequence>
<gene>
    <name evidence="2" type="ORF">P2G67_11220</name>
</gene>
<protein>
    <submittedName>
        <fullName evidence="2">Molecular chaperone TorD family protein</fullName>
    </submittedName>
</protein>
<reference evidence="2 3" key="1">
    <citation type="submission" date="2023-03" db="EMBL/GenBank/DDBJ databases">
        <title>Fodinicurvata sp. CAU 1616 isolated from sea sendiment.</title>
        <authorList>
            <person name="Kim W."/>
        </authorList>
    </citation>
    <scope>NUCLEOTIDE SEQUENCE [LARGE SCALE GENOMIC DNA]</scope>
    <source>
        <strain evidence="2 3">CAU 1616</strain>
    </source>
</reference>
<proteinExistence type="predicted"/>
<comment type="caution">
    <text evidence="2">The sequence shown here is derived from an EMBL/GenBank/DDBJ whole genome shotgun (WGS) entry which is preliminary data.</text>
</comment>
<dbReference type="InterPro" id="IPR050289">
    <property type="entry name" value="TorD/DmsD_chaperones"/>
</dbReference>
<dbReference type="Pfam" id="PF02613">
    <property type="entry name" value="Nitrate_red_del"/>
    <property type="match status" value="1"/>
</dbReference>
<evidence type="ECO:0000313" key="2">
    <source>
        <dbReference type="EMBL" id="MDF2096548.1"/>
    </source>
</evidence>
<dbReference type="Proteomes" id="UP001215503">
    <property type="component" value="Unassembled WGS sequence"/>
</dbReference>
<keyword evidence="1" id="KW-0143">Chaperone</keyword>
<dbReference type="InterPro" id="IPR020945">
    <property type="entry name" value="DMSO/NO3_reduct_chaperone"/>
</dbReference>